<organism evidence="1 2">
    <name type="scientific">Adineta steineri</name>
    <dbReference type="NCBI Taxonomy" id="433720"/>
    <lineage>
        <taxon>Eukaryota</taxon>
        <taxon>Metazoa</taxon>
        <taxon>Spiralia</taxon>
        <taxon>Gnathifera</taxon>
        <taxon>Rotifera</taxon>
        <taxon>Eurotatoria</taxon>
        <taxon>Bdelloidea</taxon>
        <taxon>Adinetida</taxon>
        <taxon>Adinetidae</taxon>
        <taxon>Adineta</taxon>
    </lineage>
</organism>
<proteinExistence type="predicted"/>
<dbReference type="EMBL" id="CAJNOG010000097">
    <property type="protein sequence ID" value="CAF0936808.1"/>
    <property type="molecule type" value="Genomic_DNA"/>
</dbReference>
<protein>
    <recommendedName>
        <fullName evidence="3">Condensation domain-containing protein</fullName>
    </recommendedName>
</protein>
<dbReference type="SUPFAM" id="SSF52777">
    <property type="entry name" value="CoA-dependent acyltransferases"/>
    <property type="match status" value="2"/>
</dbReference>
<comment type="caution">
    <text evidence="1">The sequence shown here is derived from an EMBL/GenBank/DDBJ whole genome shotgun (WGS) entry which is preliminary data.</text>
</comment>
<name>A0A814C8P8_9BILA</name>
<evidence type="ECO:0000313" key="2">
    <source>
        <dbReference type="Proteomes" id="UP000663845"/>
    </source>
</evidence>
<evidence type="ECO:0008006" key="3">
    <source>
        <dbReference type="Google" id="ProtNLM"/>
    </source>
</evidence>
<dbReference type="InterPro" id="IPR052058">
    <property type="entry name" value="Alcohol_O-acetyltransferase"/>
</dbReference>
<reference evidence="1" key="1">
    <citation type="submission" date="2021-02" db="EMBL/GenBank/DDBJ databases">
        <authorList>
            <person name="Nowell W R."/>
        </authorList>
    </citation>
    <scope>NUCLEOTIDE SEQUENCE</scope>
</reference>
<sequence length="487" mass="55722">MTHQVISTLSLVGVEKFFCLHGGWLTIAHAAHLSGNYSMLISNASSALQCLLKRHSRMRTRLRVDDNRYFLDNLQYNSEQLSSDLFFSPVEISNESWQETIERRCNQDPYSNNGTIIFPMFHFMLLYNSQQSDDQLYHLVLFQNHCVSDGQSGFILIHEFLTLATTSNALEMSEPLNTEILPLLGQLIPRPYGLFYHIIAFIGKHIFKRELRQLTHPRIPVKSIPLSDCQPTRSKVQRYKIRFLFASSSSSLYSKLHPQCRLHGVTLNGPLLGCLLLAIHHCFPLDDNTLLKPFGLGALFNMRSRLPQSSLTPSSVGYFAGTGEVKLKQSLSIRSTQFWALAHYCMTNTQNQLKRDGVPLTMNIFADVLRNEQEFDKTRQLFPEGRFSELGFSNIGKYPFSCKYNEGEVQLQGIHVINNMSVYRTSTDIFVTCTDNKQLDFSMAHEMESDEIAQGFLDCYLRLIELCADSERCKSETTLDELLKMME</sequence>
<evidence type="ECO:0000313" key="1">
    <source>
        <dbReference type="EMBL" id="CAF0936808.1"/>
    </source>
</evidence>
<dbReference type="AlphaFoldDB" id="A0A814C8P8"/>
<dbReference type="Gene3D" id="3.30.559.10">
    <property type="entry name" value="Chloramphenicol acetyltransferase-like domain"/>
    <property type="match status" value="1"/>
</dbReference>
<dbReference type="PANTHER" id="PTHR28037:SF1">
    <property type="entry name" value="ALCOHOL O-ACETYLTRANSFERASE 1-RELATED"/>
    <property type="match status" value="1"/>
</dbReference>
<dbReference type="InterPro" id="IPR023213">
    <property type="entry name" value="CAT-like_dom_sf"/>
</dbReference>
<accession>A0A814C8P8</accession>
<dbReference type="Proteomes" id="UP000663845">
    <property type="component" value="Unassembled WGS sequence"/>
</dbReference>
<dbReference type="PANTHER" id="PTHR28037">
    <property type="entry name" value="ALCOHOL O-ACETYLTRANSFERASE 1-RELATED"/>
    <property type="match status" value="1"/>
</dbReference>
<gene>
    <name evidence="1" type="ORF">JYZ213_LOCUS12494</name>
</gene>